<sequence length="197" mass="21221">MRALCGERDTTPWPPALTAPETLPCQLTWSPRPSKTKLLTPGTLRRTKKMITPEALVVRKKALYYGSPQLSPIIEQSPPDGLPETGAECSMRAQGFAEQGTIVGEGLAQAQRSLATCSVTEVQHHAPAALSFRDQTAPLAHTEVAMAKSPPSKASKPDWDVYVSPEQSSKPACPLPQCDPVAEAFLSKSHLCPQVQL</sequence>
<organism evidence="2 3">
    <name type="scientific">Coregonus suidteri</name>
    <dbReference type="NCBI Taxonomy" id="861788"/>
    <lineage>
        <taxon>Eukaryota</taxon>
        <taxon>Metazoa</taxon>
        <taxon>Chordata</taxon>
        <taxon>Craniata</taxon>
        <taxon>Vertebrata</taxon>
        <taxon>Euteleostomi</taxon>
        <taxon>Actinopterygii</taxon>
        <taxon>Neopterygii</taxon>
        <taxon>Teleostei</taxon>
        <taxon>Protacanthopterygii</taxon>
        <taxon>Salmoniformes</taxon>
        <taxon>Salmonidae</taxon>
        <taxon>Coregoninae</taxon>
        <taxon>Coregonus</taxon>
    </lineage>
</organism>
<feature type="region of interest" description="Disordered" evidence="1">
    <location>
        <begin position="147"/>
        <end position="173"/>
    </location>
</feature>
<comment type="caution">
    <text evidence="2">The sequence shown here is derived from an EMBL/GenBank/DDBJ whole genome shotgun (WGS) entry which is preliminary data.</text>
</comment>
<dbReference type="EMBL" id="JAGTTL010000034">
    <property type="protein sequence ID" value="KAK6295078.1"/>
    <property type="molecule type" value="Genomic_DNA"/>
</dbReference>
<keyword evidence="3" id="KW-1185">Reference proteome</keyword>
<accession>A0AAN8KPM3</accession>
<evidence type="ECO:0000313" key="3">
    <source>
        <dbReference type="Proteomes" id="UP001356427"/>
    </source>
</evidence>
<evidence type="ECO:0000256" key="1">
    <source>
        <dbReference type="SAM" id="MobiDB-lite"/>
    </source>
</evidence>
<dbReference type="AlphaFoldDB" id="A0AAN8KPM3"/>
<evidence type="ECO:0000313" key="2">
    <source>
        <dbReference type="EMBL" id="KAK6295078.1"/>
    </source>
</evidence>
<gene>
    <name evidence="2" type="ORF">J4Q44_G00343040</name>
</gene>
<proteinExistence type="predicted"/>
<protein>
    <submittedName>
        <fullName evidence="2">Uncharacterized protein</fullName>
    </submittedName>
</protein>
<dbReference type="Proteomes" id="UP001356427">
    <property type="component" value="Unassembled WGS sequence"/>
</dbReference>
<reference evidence="2 3" key="1">
    <citation type="submission" date="2021-04" db="EMBL/GenBank/DDBJ databases">
        <authorList>
            <person name="De Guttry C."/>
            <person name="Zahm M."/>
            <person name="Klopp C."/>
            <person name="Cabau C."/>
            <person name="Louis A."/>
            <person name="Berthelot C."/>
            <person name="Parey E."/>
            <person name="Roest Crollius H."/>
            <person name="Montfort J."/>
            <person name="Robinson-Rechavi M."/>
            <person name="Bucao C."/>
            <person name="Bouchez O."/>
            <person name="Gislard M."/>
            <person name="Lluch J."/>
            <person name="Milhes M."/>
            <person name="Lampietro C."/>
            <person name="Lopez Roques C."/>
            <person name="Donnadieu C."/>
            <person name="Braasch I."/>
            <person name="Desvignes T."/>
            <person name="Postlethwait J."/>
            <person name="Bobe J."/>
            <person name="Wedekind C."/>
            <person name="Guiguen Y."/>
        </authorList>
    </citation>
    <scope>NUCLEOTIDE SEQUENCE [LARGE SCALE GENOMIC DNA]</scope>
    <source>
        <strain evidence="2">Cs_M1</strain>
        <tissue evidence="2">Blood</tissue>
    </source>
</reference>
<name>A0AAN8KPM3_9TELE</name>